<organism evidence="1 2">
    <name type="scientific">Torulaspora delbrueckii</name>
    <name type="common">Yeast</name>
    <name type="synonym">Candida colliculosa</name>
    <dbReference type="NCBI Taxonomy" id="4950"/>
    <lineage>
        <taxon>Eukaryota</taxon>
        <taxon>Fungi</taxon>
        <taxon>Dikarya</taxon>
        <taxon>Ascomycota</taxon>
        <taxon>Saccharomycotina</taxon>
        <taxon>Saccharomycetes</taxon>
        <taxon>Saccharomycetales</taxon>
        <taxon>Saccharomycetaceae</taxon>
        <taxon>Torulaspora</taxon>
    </lineage>
</organism>
<reference evidence="1 2" key="1">
    <citation type="journal article" date="2011" name="Proc. Natl. Acad. Sci. U.S.A.">
        <title>Evolutionary erosion of yeast sex chromosomes by mating-type switching accidents.</title>
        <authorList>
            <person name="Gordon J.L."/>
            <person name="Armisen D."/>
            <person name="Proux-Wera E."/>
            <person name="Oheigeartaigh S.S."/>
            <person name="Byrne K.P."/>
            <person name="Wolfe K.H."/>
        </authorList>
    </citation>
    <scope>NUCLEOTIDE SEQUENCE [LARGE SCALE GENOMIC DNA]</scope>
    <source>
        <strain evidence="2">ATCC 10662 / CBS 1146 / NBRC 0425 / NCYC 2629 / NRRL Y-866</strain>
    </source>
</reference>
<name>G8ZSB4_TORDE</name>
<proteinExistence type="predicted"/>
<dbReference type="KEGG" id="tdl:TDEL_0C05170"/>
<dbReference type="AlphaFoldDB" id="G8ZSB4"/>
<dbReference type="RefSeq" id="XP_003680617.1">
    <property type="nucleotide sequence ID" value="XM_003680569.1"/>
</dbReference>
<gene>
    <name evidence="1" type="primary">TDEL0C05170</name>
    <name evidence="1" type="ORF">TDEL_0C05170</name>
</gene>
<dbReference type="Proteomes" id="UP000005627">
    <property type="component" value="Chromosome 3"/>
</dbReference>
<dbReference type="EMBL" id="HE616744">
    <property type="protein sequence ID" value="CCE91406.1"/>
    <property type="molecule type" value="Genomic_DNA"/>
</dbReference>
<keyword evidence="2" id="KW-1185">Reference proteome</keyword>
<dbReference type="HOGENOM" id="CLU_3207930_0_0_1"/>
<protein>
    <recommendedName>
        <fullName evidence="3">Metallothionein</fullName>
    </recommendedName>
</protein>
<sequence>MIELVNYSSQPCQSTCNCGDKCQCREKEHHNCGCATGKCTCGTKQ</sequence>
<evidence type="ECO:0000313" key="2">
    <source>
        <dbReference type="Proteomes" id="UP000005627"/>
    </source>
</evidence>
<evidence type="ECO:0000313" key="1">
    <source>
        <dbReference type="EMBL" id="CCE91406.1"/>
    </source>
</evidence>
<dbReference type="GeneID" id="11500741"/>
<accession>G8ZSB4</accession>
<dbReference type="InParanoid" id="G8ZSB4"/>
<evidence type="ECO:0008006" key="3">
    <source>
        <dbReference type="Google" id="ProtNLM"/>
    </source>
</evidence>